<dbReference type="AlphaFoldDB" id="A0AAD4I433"/>
<name>A0AAD4I433_9PEZI</name>
<evidence type="ECO:0000313" key="2">
    <source>
        <dbReference type="EMBL" id="KAG7292860.1"/>
    </source>
</evidence>
<evidence type="ECO:0008006" key="4">
    <source>
        <dbReference type="Google" id="ProtNLM"/>
    </source>
</evidence>
<keyword evidence="3" id="KW-1185">Reference proteome</keyword>
<comment type="caution">
    <text evidence="2">The sequence shown here is derived from an EMBL/GenBank/DDBJ whole genome shotgun (WGS) entry which is preliminary data.</text>
</comment>
<evidence type="ECO:0000313" key="3">
    <source>
        <dbReference type="Proteomes" id="UP001197093"/>
    </source>
</evidence>
<evidence type="ECO:0000256" key="1">
    <source>
        <dbReference type="SAM" id="MobiDB-lite"/>
    </source>
</evidence>
<feature type="compositionally biased region" description="Basic and acidic residues" evidence="1">
    <location>
        <begin position="39"/>
        <end position="48"/>
    </location>
</feature>
<gene>
    <name evidence="2" type="ORF">NEMBOFW57_002905</name>
</gene>
<dbReference type="EMBL" id="JAHCVI010000001">
    <property type="protein sequence ID" value="KAG7292860.1"/>
    <property type="molecule type" value="Genomic_DNA"/>
</dbReference>
<dbReference type="Proteomes" id="UP001197093">
    <property type="component" value="Unassembled WGS sequence"/>
</dbReference>
<sequence>MRYPFAPTDSDWVNSFSWTHWQDDKTTEGSGSLHRLTDDFIENNKDDDNFTEPPKPKRTRSQKGRGTITRTTTAVTTTGKTATAAAARNRAAASRYRAKTQAAFAQLEAAERDVTVRHQSLLACARPPARRDLRPQERAAAPRRLRVPAHPGYLSHAASRRGGAGGGRVGWGWSGRGGAV</sequence>
<proteinExistence type="predicted"/>
<organism evidence="2 3">
    <name type="scientific">Staphylotrichum longicolle</name>
    <dbReference type="NCBI Taxonomy" id="669026"/>
    <lineage>
        <taxon>Eukaryota</taxon>
        <taxon>Fungi</taxon>
        <taxon>Dikarya</taxon>
        <taxon>Ascomycota</taxon>
        <taxon>Pezizomycotina</taxon>
        <taxon>Sordariomycetes</taxon>
        <taxon>Sordariomycetidae</taxon>
        <taxon>Sordariales</taxon>
        <taxon>Chaetomiaceae</taxon>
        <taxon>Staphylotrichum</taxon>
    </lineage>
</organism>
<protein>
    <recommendedName>
        <fullName evidence="4">BZIP domain-containing protein</fullName>
    </recommendedName>
</protein>
<reference evidence="2" key="1">
    <citation type="submission" date="2023-02" db="EMBL/GenBank/DDBJ databases">
        <authorList>
            <person name="Palmer J.M."/>
        </authorList>
    </citation>
    <scope>NUCLEOTIDE SEQUENCE</scope>
    <source>
        <strain evidence="2">FW57</strain>
    </source>
</reference>
<feature type="region of interest" description="Disordered" evidence="1">
    <location>
        <begin position="39"/>
        <end position="67"/>
    </location>
</feature>
<accession>A0AAD4I433</accession>